<dbReference type="KEGG" id="lok:Loa_02516"/>
<dbReference type="SUPFAM" id="SSF56801">
    <property type="entry name" value="Acetyl-CoA synthetase-like"/>
    <property type="match status" value="1"/>
</dbReference>
<protein>
    <submittedName>
        <fullName evidence="4">Acyl-CoA synthetases AMP-forming/AMP-acid ligases II</fullName>
    </submittedName>
</protein>
<name>W0BBZ1_9GAMM</name>
<dbReference type="PANTHER" id="PTHR43201:SF5">
    <property type="entry name" value="MEDIUM-CHAIN ACYL-COA LIGASE ACSF2, MITOCHONDRIAL"/>
    <property type="match status" value="1"/>
</dbReference>
<evidence type="ECO:0000259" key="3">
    <source>
        <dbReference type="Pfam" id="PF00501"/>
    </source>
</evidence>
<proteinExistence type="inferred from homology"/>
<dbReference type="InterPro" id="IPR042099">
    <property type="entry name" value="ANL_N_sf"/>
</dbReference>
<dbReference type="InterPro" id="IPR020845">
    <property type="entry name" value="AMP-binding_CS"/>
</dbReference>
<dbReference type="PATRIC" id="fig|1268635.3.peg.2580"/>
<keyword evidence="5" id="KW-1185">Reference proteome</keyword>
<dbReference type="HOGENOM" id="CLU_000022_59_5_6"/>
<dbReference type="InterPro" id="IPR000873">
    <property type="entry name" value="AMP-dep_synth/lig_dom"/>
</dbReference>
<feature type="domain" description="AMP-dependent synthetase/ligase" evidence="3">
    <location>
        <begin position="14"/>
        <end position="328"/>
    </location>
</feature>
<evidence type="ECO:0000313" key="4">
    <source>
        <dbReference type="EMBL" id="AHE68053.1"/>
    </source>
</evidence>
<dbReference type="eggNOG" id="COG0318">
    <property type="taxonomic scope" value="Bacteria"/>
</dbReference>
<keyword evidence="2 4" id="KW-0436">Ligase</keyword>
<comment type="similarity">
    <text evidence="1">Belongs to the ATP-dependent AMP-binding enzyme family.</text>
</comment>
<reference evidence="4 5" key="1">
    <citation type="journal article" date="2013" name="Int. J. Med. Microbiol.">
        <title>Legionella oakridgensis ATCC 33761 genome sequence and phenotypic characterization reveals its replication capacity in amoebae.</title>
        <authorList>
            <person name="Brzuszkiewicz E."/>
            <person name="Schulz T."/>
            <person name="Rydzewski K."/>
            <person name="Daniel R."/>
            <person name="Gillmaier N."/>
            <person name="Dittmann C."/>
            <person name="Holland G."/>
            <person name="Schunder E."/>
            <person name="Lautner M."/>
            <person name="Eisenreich W."/>
            <person name="Luck C."/>
            <person name="Heuner K."/>
        </authorList>
    </citation>
    <scope>NUCLEOTIDE SEQUENCE [LARGE SCALE GENOMIC DNA]</scope>
    <source>
        <strain>OR-10</strain>
        <strain evidence="5">ATCC 33761</strain>
    </source>
</reference>
<dbReference type="Gene3D" id="3.40.50.12780">
    <property type="entry name" value="N-terminal domain of ligase-like"/>
    <property type="match status" value="1"/>
</dbReference>
<evidence type="ECO:0000313" key="5">
    <source>
        <dbReference type="Proteomes" id="UP000018838"/>
    </source>
</evidence>
<accession>W0BBZ1</accession>
<sequence length="334" mass="37379">MKWQFFQCIWDILAHAAKYYPKKIAVIDDGTSFTYQVIKNRVLALSCFLKQQGIKPGDRISILHINGIEYIDVYFATPALGAILVPLNYRLNPGQLATLLHHHQSQVIITSEAFYPLLQKTLPLLEHPTLKLILYIGKVKPNISSFPIISYEDVIHKTAFAAYKPFRNKAKDIAHIYYTSGTTGQPKGVMLSHHNVCQHAMGVINELKINSKDRWGHIAPMFHLADAWAVFAITMVGATHIMQGIFKPENTLALIANARITITNLVPTMLNLMLKSSVLNQFDYSSLRLVMSGGAPIAPATVKAIISVFRCDYIQTYGLTETSPYLTLSILPKN</sequence>
<dbReference type="EMBL" id="CP004006">
    <property type="protein sequence ID" value="AHE68053.1"/>
    <property type="molecule type" value="Genomic_DNA"/>
</dbReference>
<dbReference type="STRING" id="1268635.Loa_02516"/>
<organism evidence="4 5">
    <name type="scientific">Legionella oakridgensis ATCC 33761 = DSM 21215</name>
    <dbReference type="NCBI Taxonomy" id="1268635"/>
    <lineage>
        <taxon>Bacteria</taxon>
        <taxon>Pseudomonadati</taxon>
        <taxon>Pseudomonadota</taxon>
        <taxon>Gammaproteobacteria</taxon>
        <taxon>Legionellales</taxon>
        <taxon>Legionellaceae</taxon>
        <taxon>Legionella</taxon>
    </lineage>
</organism>
<dbReference type="PROSITE" id="PS00455">
    <property type="entry name" value="AMP_BINDING"/>
    <property type="match status" value="1"/>
</dbReference>
<dbReference type="GO" id="GO:0006631">
    <property type="term" value="P:fatty acid metabolic process"/>
    <property type="evidence" value="ECO:0007669"/>
    <property type="project" value="TreeGrafter"/>
</dbReference>
<evidence type="ECO:0000256" key="2">
    <source>
        <dbReference type="ARBA" id="ARBA00022598"/>
    </source>
</evidence>
<dbReference type="AlphaFoldDB" id="W0BBZ1"/>
<dbReference type="PANTHER" id="PTHR43201">
    <property type="entry name" value="ACYL-COA SYNTHETASE"/>
    <property type="match status" value="1"/>
</dbReference>
<dbReference type="Proteomes" id="UP000018838">
    <property type="component" value="Chromosome"/>
</dbReference>
<dbReference type="GO" id="GO:0031956">
    <property type="term" value="F:medium-chain fatty acid-CoA ligase activity"/>
    <property type="evidence" value="ECO:0007669"/>
    <property type="project" value="TreeGrafter"/>
</dbReference>
<dbReference type="RefSeq" id="WP_025386425.1">
    <property type="nucleotide sequence ID" value="NZ_CP004006.1"/>
</dbReference>
<dbReference type="Pfam" id="PF00501">
    <property type="entry name" value="AMP-binding"/>
    <property type="match status" value="1"/>
</dbReference>
<gene>
    <name evidence="4" type="ORF">Loa_02516</name>
</gene>
<evidence type="ECO:0000256" key="1">
    <source>
        <dbReference type="ARBA" id="ARBA00006432"/>
    </source>
</evidence>